<comment type="subcellular location">
    <subcellularLocation>
        <location evidence="1">Cell membrane</location>
        <topology evidence="1">Multi-pass membrane protein</topology>
    </subcellularLocation>
</comment>
<evidence type="ECO:0000256" key="2">
    <source>
        <dbReference type="ARBA" id="ARBA00022475"/>
    </source>
</evidence>
<protein>
    <submittedName>
        <fullName evidence="8">Phospholipase_D-nuclease N-terminal</fullName>
    </submittedName>
</protein>
<evidence type="ECO:0000256" key="4">
    <source>
        <dbReference type="ARBA" id="ARBA00022989"/>
    </source>
</evidence>
<evidence type="ECO:0000256" key="3">
    <source>
        <dbReference type="ARBA" id="ARBA00022692"/>
    </source>
</evidence>
<dbReference type="EMBL" id="FOVM01000001">
    <property type="protein sequence ID" value="SFN42947.1"/>
    <property type="molecule type" value="Genomic_DNA"/>
</dbReference>
<dbReference type="Pfam" id="PF13396">
    <property type="entry name" value="PLDc_N"/>
    <property type="match status" value="1"/>
</dbReference>
<reference evidence="9" key="1">
    <citation type="submission" date="2016-10" db="EMBL/GenBank/DDBJ databases">
        <authorList>
            <person name="Varghese N."/>
            <person name="Submissions S."/>
        </authorList>
    </citation>
    <scope>NUCLEOTIDE SEQUENCE [LARGE SCALE GENOMIC DNA]</scope>
    <source>
        <strain evidence="9">CGMCC 1.11101</strain>
    </source>
</reference>
<keyword evidence="3 6" id="KW-0812">Transmembrane</keyword>
<keyword evidence="9" id="KW-1185">Reference proteome</keyword>
<evidence type="ECO:0000256" key="1">
    <source>
        <dbReference type="ARBA" id="ARBA00004651"/>
    </source>
</evidence>
<evidence type="ECO:0000313" key="8">
    <source>
        <dbReference type="EMBL" id="SFN42947.1"/>
    </source>
</evidence>
<sequence>MTKKSNKKQLTWKNMEPGQKAAVFVTGTVQMILAGTAWRDLSKRSASQINGPKGLWAVIIAVNWVGPIAYFIGGRRKGA</sequence>
<name>A0A1I4YYB4_9MICO</name>
<dbReference type="AlphaFoldDB" id="A0A1I4YYB4"/>
<feature type="transmembrane region" description="Helical" evidence="6">
    <location>
        <begin position="21"/>
        <end position="38"/>
    </location>
</feature>
<organism evidence="8 9">
    <name type="scientific">Mycetocola miduiensis</name>
    <dbReference type="NCBI Taxonomy" id="995034"/>
    <lineage>
        <taxon>Bacteria</taxon>
        <taxon>Bacillati</taxon>
        <taxon>Actinomycetota</taxon>
        <taxon>Actinomycetes</taxon>
        <taxon>Micrococcales</taxon>
        <taxon>Microbacteriaceae</taxon>
        <taxon>Mycetocola</taxon>
    </lineage>
</organism>
<dbReference type="InterPro" id="IPR027379">
    <property type="entry name" value="CLS_N"/>
</dbReference>
<evidence type="ECO:0000313" key="9">
    <source>
        <dbReference type="Proteomes" id="UP000198867"/>
    </source>
</evidence>
<dbReference type="GO" id="GO:0005886">
    <property type="term" value="C:plasma membrane"/>
    <property type="evidence" value="ECO:0007669"/>
    <property type="project" value="UniProtKB-SubCell"/>
</dbReference>
<keyword evidence="4 6" id="KW-1133">Transmembrane helix</keyword>
<dbReference type="RefSeq" id="WP_245762348.1">
    <property type="nucleotide sequence ID" value="NZ_FOVM01000001.1"/>
</dbReference>
<evidence type="ECO:0000256" key="6">
    <source>
        <dbReference type="SAM" id="Phobius"/>
    </source>
</evidence>
<evidence type="ECO:0000256" key="5">
    <source>
        <dbReference type="ARBA" id="ARBA00023136"/>
    </source>
</evidence>
<keyword evidence="2" id="KW-1003">Cell membrane</keyword>
<feature type="transmembrane region" description="Helical" evidence="6">
    <location>
        <begin position="54"/>
        <end position="73"/>
    </location>
</feature>
<keyword evidence="5 6" id="KW-0472">Membrane</keyword>
<dbReference type="Proteomes" id="UP000198867">
    <property type="component" value="Unassembled WGS sequence"/>
</dbReference>
<gene>
    <name evidence="8" type="ORF">SAMN05216219_0600</name>
</gene>
<evidence type="ECO:0000259" key="7">
    <source>
        <dbReference type="Pfam" id="PF13396"/>
    </source>
</evidence>
<proteinExistence type="predicted"/>
<dbReference type="STRING" id="995034.SAMN05216219_0600"/>
<feature type="domain" description="Cardiolipin synthase N-terminal" evidence="7">
    <location>
        <begin position="34"/>
        <end position="75"/>
    </location>
</feature>
<accession>A0A1I4YYB4</accession>